<dbReference type="InterPro" id="IPR007484">
    <property type="entry name" value="Peptidase_M28"/>
</dbReference>
<dbReference type="Gene3D" id="3.40.630.10">
    <property type="entry name" value="Zn peptidases"/>
    <property type="match status" value="1"/>
</dbReference>
<proteinExistence type="predicted"/>
<dbReference type="EMBL" id="BARU01047499">
    <property type="protein sequence ID" value="GAH99789.1"/>
    <property type="molecule type" value="Genomic_DNA"/>
</dbReference>
<dbReference type="AlphaFoldDB" id="X1LBI0"/>
<comment type="caution">
    <text evidence="2">The sequence shown here is derived from an EMBL/GenBank/DDBJ whole genome shotgun (WGS) entry which is preliminary data.</text>
</comment>
<dbReference type="SUPFAM" id="SSF53187">
    <property type="entry name" value="Zn-dependent exopeptidases"/>
    <property type="match status" value="1"/>
</dbReference>
<feature type="domain" description="Peptidase M28" evidence="1">
    <location>
        <begin position="1"/>
        <end position="98"/>
    </location>
</feature>
<sequence>GVAILNEIAKLIKNNPLENYDVILLWSGAEEWGLKGSKDFCKKNRAYLREKYDLNHSFNINVDMVGTYIGLKTKSSLHLRRQKASFDLNKTLEETANELNIPI</sequence>
<reference evidence="2" key="1">
    <citation type="journal article" date="2014" name="Front. Microbiol.">
        <title>High frequency of phylogenetically diverse reductive dehalogenase-homologous genes in deep subseafloor sedimentary metagenomes.</title>
        <authorList>
            <person name="Kawai M."/>
            <person name="Futagami T."/>
            <person name="Toyoda A."/>
            <person name="Takaki Y."/>
            <person name="Nishi S."/>
            <person name="Hori S."/>
            <person name="Arai W."/>
            <person name="Tsubouchi T."/>
            <person name="Morono Y."/>
            <person name="Uchiyama I."/>
            <person name="Ito T."/>
            <person name="Fujiyama A."/>
            <person name="Inagaki F."/>
            <person name="Takami H."/>
        </authorList>
    </citation>
    <scope>NUCLEOTIDE SEQUENCE</scope>
    <source>
        <strain evidence="2">Expedition CK06-06</strain>
    </source>
</reference>
<accession>X1LBI0</accession>
<evidence type="ECO:0000259" key="1">
    <source>
        <dbReference type="Pfam" id="PF04389"/>
    </source>
</evidence>
<dbReference type="Pfam" id="PF04389">
    <property type="entry name" value="Peptidase_M28"/>
    <property type="match status" value="1"/>
</dbReference>
<evidence type="ECO:0000313" key="2">
    <source>
        <dbReference type="EMBL" id="GAH99789.1"/>
    </source>
</evidence>
<gene>
    <name evidence="2" type="ORF">S03H2_71143</name>
</gene>
<feature type="non-terminal residue" evidence="2">
    <location>
        <position position="103"/>
    </location>
</feature>
<name>X1LBI0_9ZZZZ</name>
<organism evidence="2">
    <name type="scientific">marine sediment metagenome</name>
    <dbReference type="NCBI Taxonomy" id="412755"/>
    <lineage>
        <taxon>unclassified sequences</taxon>
        <taxon>metagenomes</taxon>
        <taxon>ecological metagenomes</taxon>
    </lineage>
</organism>
<protein>
    <recommendedName>
        <fullName evidence="1">Peptidase M28 domain-containing protein</fullName>
    </recommendedName>
</protein>
<feature type="non-terminal residue" evidence="2">
    <location>
        <position position="1"/>
    </location>
</feature>